<evidence type="ECO:0000313" key="2">
    <source>
        <dbReference type="Proteomes" id="UP000031518"/>
    </source>
</evidence>
<accession>A0A0B6WXQ0</accession>
<name>A0A0B6WXQ0_9BACT</name>
<proteinExistence type="predicted"/>
<reference evidence="1 2" key="2">
    <citation type="submission" date="2015-01" db="EMBL/GenBank/DDBJ databases">
        <title>Complete genome sequence of Pyrinomonas methylaliphatogenes type strain K22T.</title>
        <authorList>
            <person name="Lee K.C.Y."/>
            <person name="Power J.F."/>
            <person name="Dunfield P.F."/>
            <person name="Morgan X.C."/>
            <person name="Huttenhower C."/>
            <person name="Stott M.B."/>
        </authorList>
    </citation>
    <scope>NUCLEOTIDE SEQUENCE [LARGE SCALE GENOMIC DNA]</scope>
    <source>
        <strain evidence="1 2">K22</strain>
    </source>
</reference>
<sequence>MSTGIDQTERLKELRVENALLRKVVKFRGTTRLPRLR</sequence>
<protein>
    <submittedName>
        <fullName evidence="1">Uncharacterized protein</fullName>
    </submittedName>
</protein>
<dbReference type="EMBL" id="CBXV010000006">
    <property type="protein sequence ID" value="CDM65876.1"/>
    <property type="molecule type" value="Genomic_DNA"/>
</dbReference>
<gene>
    <name evidence="1" type="ORF">PYK22_01884</name>
</gene>
<reference evidence="1 2" key="1">
    <citation type="submission" date="2013-12" db="EMBL/GenBank/DDBJ databases">
        <authorList>
            <person name="Stott M."/>
        </authorList>
    </citation>
    <scope>NUCLEOTIDE SEQUENCE [LARGE SCALE GENOMIC DNA]</scope>
    <source>
        <strain evidence="1 2">K22</strain>
    </source>
</reference>
<keyword evidence="2" id="KW-1185">Reference proteome</keyword>
<dbReference type="Proteomes" id="UP000031518">
    <property type="component" value="Unassembled WGS sequence"/>
</dbReference>
<organism evidence="1 2">
    <name type="scientific">Pyrinomonas methylaliphatogenes</name>
    <dbReference type="NCBI Taxonomy" id="454194"/>
    <lineage>
        <taxon>Bacteria</taxon>
        <taxon>Pseudomonadati</taxon>
        <taxon>Acidobacteriota</taxon>
        <taxon>Blastocatellia</taxon>
        <taxon>Blastocatellales</taxon>
        <taxon>Pyrinomonadaceae</taxon>
        <taxon>Pyrinomonas</taxon>
    </lineage>
</organism>
<dbReference type="STRING" id="454194.PYK22_01884"/>
<dbReference type="AlphaFoldDB" id="A0A0B6WXQ0"/>
<evidence type="ECO:0000313" key="1">
    <source>
        <dbReference type="EMBL" id="CDM65876.1"/>
    </source>
</evidence>